<dbReference type="InterPro" id="IPR016163">
    <property type="entry name" value="Ald_DH_C"/>
</dbReference>
<dbReference type="FunFam" id="3.40.309.10:FF:000004">
    <property type="entry name" value="Succinate-semialdehyde dehydrogenase I"/>
    <property type="match status" value="1"/>
</dbReference>
<gene>
    <name evidence="6" type="primary">gabD</name>
    <name evidence="6" type="ORF">BS1321_22895</name>
</gene>
<dbReference type="SUPFAM" id="SSF53720">
    <property type="entry name" value="ALDH-like"/>
    <property type="match status" value="1"/>
</dbReference>
<evidence type="ECO:0000256" key="4">
    <source>
        <dbReference type="RuleBase" id="RU003345"/>
    </source>
</evidence>
<protein>
    <submittedName>
        <fullName evidence="6">Succinate-semialdehyde dehydrogenase (NADP(+))</fullName>
    </submittedName>
</protein>
<dbReference type="Proteomes" id="UP000214618">
    <property type="component" value="Chromosome"/>
</dbReference>
<dbReference type="Gene3D" id="3.40.605.10">
    <property type="entry name" value="Aldehyde Dehydrogenase, Chain A, domain 1"/>
    <property type="match status" value="1"/>
</dbReference>
<dbReference type="FunFam" id="3.40.605.10:FF:000026">
    <property type="entry name" value="Aldehyde dehydrogenase, putative"/>
    <property type="match status" value="1"/>
</dbReference>
<evidence type="ECO:0000313" key="7">
    <source>
        <dbReference type="Proteomes" id="UP000214618"/>
    </source>
</evidence>
<proteinExistence type="inferred from homology"/>
<keyword evidence="2 4" id="KW-0560">Oxidoreductase</keyword>
<dbReference type="PANTHER" id="PTHR43353">
    <property type="entry name" value="SUCCINATE-SEMIALDEHYDE DEHYDROGENASE, MITOCHONDRIAL"/>
    <property type="match status" value="1"/>
</dbReference>
<dbReference type="InterPro" id="IPR015590">
    <property type="entry name" value="Aldehyde_DH_dom"/>
</dbReference>
<sequence length="481" mass="52161">MKKVVEKWPIYINGEPIHTEHHFVVENPATLEPVGYVPDANEKEAKAAVDAAQAAFLTWSKTSAYHRAELLEKWYTIIENRLDEIATIMTLEQGKPLAEAKGEMKYASSFVKWFAEEAKRNYGEIIPASVASKRILVQKQAVGVVAAITPWNFPAAMITRKVAPALAAGCTVVIKPAEQTPLTALLLVGCAHEAGIPAGVINIVTTQKPGDVSDVWMNDSRVKKITFTGSTPVGKHLMKKAAETVKKVSLELGGLAPFIIAEDANIEEAVKGLIQSKFRNAGQTCICANRIFVHEKIEQPFLQAFEEAVLTLKVGNGMDGNDLGPLIDGDAVKKVQLQLEDAASKGAIIHKTSKVDEKHGYFIAPAILSNVTDDMLCMQEETFGPIAPVSTFKTDQEAIDRANNTNFGLAAYVYTESLNKAVAYSDGLEYGIVGINDSAPSTAQAPFGGMKESGLGREGGHYGMDEYLEVKYVSMLLGQYK</sequence>
<evidence type="ECO:0000256" key="3">
    <source>
        <dbReference type="PROSITE-ProRule" id="PRU10007"/>
    </source>
</evidence>
<dbReference type="InterPro" id="IPR029510">
    <property type="entry name" value="Ald_DH_CS_GLU"/>
</dbReference>
<dbReference type="InterPro" id="IPR016162">
    <property type="entry name" value="Ald_DH_N"/>
</dbReference>
<evidence type="ECO:0000313" key="6">
    <source>
        <dbReference type="EMBL" id="ASS96511.1"/>
    </source>
</evidence>
<dbReference type="PROSITE" id="PS00070">
    <property type="entry name" value="ALDEHYDE_DEHYDR_CYS"/>
    <property type="match status" value="1"/>
</dbReference>
<evidence type="ECO:0000256" key="1">
    <source>
        <dbReference type="ARBA" id="ARBA00009986"/>
    </source>
</evidence>
<dbReference type="Gene3D" id="3.40.309.10">
    <property type="entry name" value="Aldehyde Dehydrogenase, Chain A, domain 2"/>
    <property type="match status" value="1"/>
</dbReference>
<dbReference type="GeneID" id="56475630"/>
<dbReference type="AlphaFoldDB" id="A0A223EMW1"/>
<dbReference type="Pfam" id="PF00171">
    <property type="entry name" value="Aldedh"/>
    <property type="match status" value="1"/>
</dbReference>
<evidence type="ECO:0000259" key="5">
    <source>
        <dbReference type="Pfam" id="PF00171"/>
    </source>
</evidence>
<dbReference type="PANTHER" id="PTHR43353:SF5">
    <property type="entry name" value="SUCCINATE-SEMIALDEHYDE DEHYDROGENASE, MITOCHONDRIAL"/>
    <property type="match status" value="1"/>
</dbReference>
<dbReference type="GO" id="GO:0009450">
    <property type="term" value="P:gamma-aminobutyric acid catabolic process"/>
    <property type="evidence" value="ECO:0007669"/>
    <property type="project" value="TreeGrafter"/>
</dbReference>
<dbReference type="CDD" id="cd07103">
    <property type="entry name" value="ALDH_F5_SSADH_GabD"/>
    <property type="match status" value="1"/>
</dbReference>
<dbReference type="GO" id="GO:0004777">
    <property type="term" value="F:succinate-semialdehyde dehydrogenase (NAD+) activity"/>
    <property type="evidence" value="ECO:0007669"/>
    <property type="project" value="TreeGrafter"/>
</dbReference>
<dbReference type="InterPro" id="IPR016160">
    <property type="entry name" value="Ald_DH_CS_CYS"/>
</dbReference>
<name>A0A223EMW1_9BACI</name>
<accession>A0A223EMW1</accession>
<dbReference type="PROSITE" id="PS00687">
    <property type="entry name" value="ALDEHYDE_DEHYDR_GLU"/>
    <property type="match status" value="1"/>
</dbReference>
<feature type="domain" description="Aldehyde dehydrogenase" evidence="5">
    <location>
        <begin position="21"/>
        <end position="473"/>
    </location>
</feature>
<comment type="similarity">
    <text evidence="1 4">Belongs to the aldehyde dehydrogenase family.</text>
</comment>
<dbReference type="FunFam" id="3.40.605.10:FF:000005">
    <property type="entry name" value="Succinate-semialdehyde dehydrogenase I"/>
    <property type="match status" value="1"/>
</dbReference>
<dbReference type="OrthoDB" id="9762913at2"/>
<reference evidence="6 7" key="1">
    <citation type="submission" date="2016-10" db="EMBL/GenBank/DDBJ databases">
        <title>The whole genome sequencing and assembly of Bacillus simplex DSM 1321 strain.</title>
        <authorList>
            <person name="Park M.-K."/>
            <person name="Lee Y.-J."/>
            <person name="Yi H."/>
            <person name="Bahn Y.-S."/>
            <person name="Kim J.F."/>
            <person name="Lee D.-W."/>
        </authorList>
    </citation>
    <scope>NUCLEOTIDE SEQUENCE [LARGE SCALE GENOMIC DNA]</scope>
    <source>
        <strain evidence="6 7">DSM 1321</strain>
    </source>
</reference>
<dbReference type="InterPro" id="IPR016161">
    <property type="entry name" value="Ald_DH/histidinol_DH"/>
</dbReference>
<feature type="active site" evidence="3">
    <location>
        <position position="251"/>
    </location>
</feature>
<dbReference type="RefSeq" id="WP_063233325.1">
    <property type="nucleotide sequence ID" value="NZ_BCVO01000008.1"/>
</dbReference>
<dbReference type="InterPro" id="IPR050740">
    <property type="entry name" value="Aldehyde_DH_Superfamily"/>
</dbReference>
<dbReference type="EMBL" id="CP017704">
    <property type="protein sequence ID" value="ASS96511.1"/>
    <property type="molecule type" value="Genomic_DNA"/>
</dbReference>
<organism evidence="6 7">
    <name type="scientific">Peribacillus simplex NBRC 15720 = DSM 1321</name>
    <dbReference type="NCBI Taxonomy" id="1349754"/>
    <lineage>
        <taxon>Bacteria</taxon>
        <taxon>Bacillati</taxon>
        <taxon>Bacillota</taxon>
        <taxon>Bacilli</taxon>
        <taxon>Bacillales</taxon>
        <taxon>Bacillaceae</taxon>
        <taxon>Peribacillus</taxon>
    </lineage>
</organism>
<evidence type="ECO:0000256" key="2">
    <source>
        <dbReference type="ARBA" id="ARBA00023002"/>
    </source>
</evidence>